<accession>A0A0D0C8A1</accession>
<keyword evidence="4" id="KW-1185">Reference proteome</keyword>
<dbReference type="HOGENOM" id="CLU_488377_0_0_1"/>
<gene>
    <name evidence="3" type="ORF">GYMLUDRAFT_917680</name>
</gene>
<dbReference type="PANTHER" id="PTHR39460:SF1">
    <property type="entry name" value="C6 TRANSCRIPTION FACTOR"/>
    <property type="match status" value="1"/>
</dbReference>
<sequence>MFTPPGSPLPSPRAKLDQPNPLEEMQRQATDALLAPPSSSSSTSSPTTSAFSPSHSSSSLNSDLALKPIPSSTETRPSSSTSASLSSSSRVSRSSAPSSFSPSSTPSASILPSPPLSSASSSSESPYSNEKLFFPQQQALLARQKDLEDQLHRFQSRSETKRRIGRNLKWTAITVPFVLVLVTLGNHCLVSLLGMAGWMNGVDGPRMAVESEEGSGWLGNDLNISVDGAHPSESMSYPHHHHGHHVEVLAEDRATLYRRASATSISISVASATGTPTDSQLATSTTPSASTTTTPATQQDLPTIPSDPVLPTPFPQPSYTQNFSTQSCFDFFQNMTNSVDFRSCRPFGILQSASSDFGELQDNLTALNAVIWGTCNTTPGVDQCTSTMASYAASLRSSCSKDLSNKNANAVSTLSALQAYSLTYSAGCLTDPTTNSYCYVKAAHNSNPSDLFFYNLPSGISISNTSTLTCSSCTKSLMSLYVNALNANASQYEPLAQVYGSAQALASSACGPTYASVSTSSQADTSGALSYRGDAGAWGLGWRLFGMLGVLGALVCLI</sequence>
<evidence type="ECO:0000256" key="1">
    <source>
        <dbReference type="SAM" id="MobiDB-lite"/>
    </source>
</evidence>
<feature type="region of interest" description="Disordered" evidence="1">
    <location>
        <begin position="273"/>
        <end position="304"/>
    </location>
</feature>
<evidence type="ECO:0000313" key="3">
    <source>
        <dbReference type="EMBL" id="KIK54162.1"/>
    </source>
</evidence>
<dbReference type="EMBL" id="KN834819">
    <property type="protein sequence ID" value="KIK54162.1"/>
    <property type="molecule type" value="Genomic_DNA"/>
</dbReference>
<evidence type="ECO:0000313" key="4">
    <source>
        <dbReference type="Proteomes" id="UP000053593"/>
    </source>
</evidence>
<dbReference type="OrthoDB" id="2564812at2759"/>
<proteinExistence type="predicted"/>
<dbReference type="AlphaFoldDB" id="A0A0D0C8A1"/>
<dbReference type="PANTHER" id="PTHR39460">
    <property type="entry name" value="EXPRESSED PROTEIN"/>
    <property type="match status" value="1"/>
</dbReference>
<dbReference type="InterPro" id="IPR056146">
    <property type="entry name" value="DUF7729"/>
</dbReference>
<organism evidence="3 4">
    <name type="scientific">Collybiopsis luxurians FD-317 M1</name>
    <dbReference type="NCBI Taxonomy" id="944289"/>
    <lineage>
        <taxon>Eukaryota</taxon>
        <taxon>Fungi</taxon>
        <taxon>Dikarya</taxon>
        <taxon>Basidiomycota</taxon>
        <taxon>Agaricomycotina</taxon>
        <taxon>Agaricomycetes</taxon>
        <taxon>Agaricomycetidae</taxon>
        <taxon>Agaricales</taxon>
        <taxon>Marasmiineae</taxon>
        <taxon>Omphalotaceae</taxon>
        <taxon>Collybiopsis</taxon>
        <taxon>Collybiopsis luxurians</taxon>
    </lineage>
</organism>
<feature type="region of interest" description="Disordered" evidence="1">
    <location>
        <begin position="1"/>
        <end position="128"/>
    </location>
</feature>
<feature type="domain" description="DUF7729" evidence="2">
    <location>
        <begin position="310"/>
        <end position="518"/>
    </location>
</feature>
<dbReference type="Proteomes" id="UP000053593">
    <property type="component" value="Unassembled WGS sequence"/>
</dbReference>
<reference evidence="3 4" key="1">
    <citation type="submission" date="2014-04" db="EMBL/GenBank/DDBJ databases">
        <title>Evolutionary Origins and Diversification of the Mycorrhizal Mutualists.</title>
        <authorList>
            <consortium name="DOE Joint Genome Institute"/>
            <consortium name="Mycorrhizal Genomics Consortium"/>
            <person name="Kohler A."/>
            <person name="Kuo A."/>
            <person name="Nagy L.G."/>
            <person name="Floudas D."/>
            <person name="Copeland A."/>
            <person name="Barry K.W."/>
            <person name="Cichocki N."/>
            <person name="Veneault-Fourrey C."/>
            <person name="LaButti K."/>
            <person name="Lindquist E.A."/>
            <person name="Lipzen A."/>
            <person name="Lundell T."/>
            <person name="Morin E."/>
            <person name="Murat C."/>
            <person name="Riley R."/>
            <person name="Ohm R."/>
            <person name="Sun H."/>
            <person name="Tunlid A."/>
            <person name="Henrissat B."/>
            <person name="Grigoriev I.V."/>
            <person name="Hibbett D.S."/>
            <person name="Martin F."/>
        </authorList>
    </citation>
    <scope>NUCLEOTIDE SEQUENCE [LARGE SCALE GENOMIC DNA]</scope>
    <source>
        <strain evidence="3 4">FD-317 M1</strain>
    </source>
</reference>
<evidence type="ECO:0000259" key="2">
    <source>
        <dbReference type="Pfam" id="PF24855"/>
    </source>
</evidence>
<feature type="compositionally biased region" description="Low complexity" evidence="1">
    <location>
        <begin position="29"/>
        <end position="126"/>
    </location>
</feature>
<protein>
    <recommendedName>
        <fullName evidence="2">DUF7729 domain-containing protein</fullName>
    </recommendedName>
</protein>
<feature type="compositionally biased region" description="Pro residues" evidence="1">
    <location>
        <begin position="1"/>
        <end position="11"/>
    </location>
</feature>
<name>A0A0D0C8A1_9AGAR</name>
<feature type="compositionally biased region" description="Low complexity" evidence="1">
    <location>
        <begin position="282"/>
        <end position="297"/>
    </location>
</feature>
<dbReference type="Pfam" id="PF24855">
    <property type="entry name" value="DUF7729"/>
    <property type="match status" value="1"/>
</dbReference>